<proteinExistence type="inferred from homology"/>
<feature type="transmembrane region" description="Helical" evidence="4">
    <location>
        <begin position="295"/>
        <end position="314"/>
    </location>
</feature>
<keyword evidence="4" id="KW-0812">Transmembrane</keyword>
<dbReference type="InterPro" id="IPR029044">
    <property type="entry name" value="Nucleotide-diphossugar_trans"/>
</dbReference>
<keyword evidence="4" id="KW-1133">Transmembrane helix</keyword>
<evidence type="ECO:0000256" key="2">
    <source>
        <dbReference type="ARBA" id="ARBA00022676"/>
    </source>
</evidence>
<evidence type="ECO:0000313" key="5">
    <source>
        <dbReference type="EMBL" id="NHE58225.1"/>
    </source>
</evidence>
<comment type="caution">
    <text evidence="5">The sequence shown here is derived from an EMBL/GenBank/DDBJ whole genome shotgun (WGS) entry which is preliminary data.</text>
</comment>
<evidence type="ECO:0000313" key="6">
    <source>
        <dbReference type="Proteomes" id="UP000649799"/>
    </source>
</evidence>
<dbReference type="RefSeq" id="WP_166148402.1">
    <property type="nucleotide sequence ID" value="NZ_JAANYN010000006.1"/>
</dbReference>
<dbReference type="PANTHER" id="PTHR43630:SF1">
    <property type="entry name" value="POLY-BETA-1,6-N-ACETYL-D-GLUCOSAMINE SYNTHASE"/>
    <property type="match status" value="1"/>
</dbReference>
<dbReference type="Proteomes" id="UP000649799">
    <property type="component" value="Unassembled WGS sequence"/>
</dbReference>
<dbReference type="Gene3D" id="3.90.550.10">
    <property type="entry name" value="Spore Coat Polysaccharide Biosynthesis Protein SpsA, Chain A"/>
    <property type="match status" value="1"/>
</dbReference>
<reference evidence="5 6" key="1">
    <citation type="submission" date="2020-03" db="EMBL/GenBank/DDBJ databases">
        <title>Cyclobacterium plantarum sp. nov., a marine bacterium isolated from a coastal-marine wetland.</title>
        <authorList>
            <person name="Sanchez-Porro C."/>
            <person name="Ventosa A."/>
            <person name="Amoozegar M."/>
        </authorList>
    </citation>
    <scope>NUCLEOTIDE SEQUENCE [LARGE SCALE GENOMIC DNA]</scope>
    <source>
        <strain evidence="5 6">GBPx2</strain>
    </source>
</reference>
<feature type="transmembrane region" description="Helical" evidence="4">
    <location>
        <begin position="320"/>
        <end position="342"/>
    </location>
</feature>
<name>A0ABX0HA23_9BACT</name>
<gene>
    <name evidence="5" type="ORF">G9Q97_15545</name>
</gene>
<dbReference type="CDD" id="cd06439">
    <property type="entry name" value="CESA_like_1"/>
    <property type="match status" value="1"/>
</dbReference>
<keyword evidence="2" id="KW-0328">Glycosyltransferase</keyword>
<dbReference type="Pfam" id="PF13641">
    <property type="entry name" value="Glyco_tranf_2_3"/>
    <property type="match status" value="1"/>
</dbReference>
<accession>A0ABX0HA23</accession>
<evidence type="ECO:0000256" key="4">
    <source>
        <dbReference type="SAM" id="Phobius"/>
    </source>
</evidence>
<evidence type="ECO:0000256" key="1">
    <source>
        <dbReference type="ARBA" id="ARBA00006739"/>
    </source>
</evidence>
<dbReference type="EMBL" id="JAANYN010000006">
    <property type="protein sequence ID" value="NHE58225.1"/>
    <property type="molecule type" value="Genomic_DNA"/>
</dbReference>
<sequence>MTVIVFWLAIIIVAYTFFGYGLILYLLVKLKKLFLPSEEAENPNFFPHVSLVVPCFNESDIIRTKVENSLSLDYPREKLEIFFITDGSTDTFREVLSDYPQVKLLHKDRRAGKTAAENRSMEIIETPIVIFTDANTLLNPIAIRNIVRHFQFENVGCVSGEKRVLMEAMEEASAAGEGMYWKYESFLKKLDSQLYSAVGAAGELVAFRSSLYEPLPEDTILDDFMQSLLIASKGYKIVYEPEAYAMETASDSINEELKRKVRISAGGWQSMQRLLFKITPFKNPILFFQYLSHRVLRWTITPFLLVLIFFLNLLLWPQGWVYQLLMTGQVLFYLAAFLGYLLENKKIKVKVLFIPFYFCLMNYAVIAGLIRFLRGAQKSTWEKAKRRQS</sequence>
<dbReference type="PANTHER" id="PTHR43630">
    <property type="entry name" value="POLY-BETA-1,6-N-ACETYL-D-GLUCOSAMINE SYNTHASE"/>
    <property type="match status" value="1"/>
</dbReference>
<dbReference type="SUPFAM" id="SSF53448">
    <property type="entry name" value="Nucleotide-diphospho-sugar transferases"/>
    <property type="match status" value="1"/>
</dbReference>
<keyword evidence="3" id="KW-0808">Transferase</keyword>
<keyword evidence="4" id="KW-0472">Membrane</keyword>
<feature type="transmembrane region" description="Helical" evidence="4">
    <location>
        <begin position="354"/>
        <end position="373"/>
    </location>
</feature>
<protein>
    <submittedName>
        <fullName evidence="5">Glycosyltransferase family 2 protein</fullName>
    </submittedName>
</protein>
<evidence type="ECO:0000256" key="3">
    <source>
        <dbReference type="ARBA" id="ARBA00022679"/>
    </source>
</evidence>
<organism evidence="5 6">
    <name type="scientific">Cyclobacterium plantarum</name>
    <dbReference type="NCBI Taxonomy" id="2716263"/>
    <lineage>
        <taxon>Bacteria</taxon>
        <taxon>Pseudomonadati</taxon>
        <taxon>Bacteroidota</taxon>
        <taxon>Cytophagia</taxon>
        <taxon>Cytophagales</taxon>
        <taxon>Cyclobacteriaceae</taxon>
        <taxon>Cyclobacterium</taxon>
    </lineage>
</organism>
<feature type="transmembrane region" description="Helical" evidence="4">
    <location>
        <begin position="6"/>
        <end position="28"/>
    </location>
</feature>
<comment type="similarity">
    <text evidence="1">Belongs to the glycosyltransferase 2 family.</text>
</comment>
<keyword evidence="6" id="KW-1185">Reference proteome</keyword>